<feature type="compositionally biased region" description="Basic and acidic residues" evidence="2">
    <location>
        <begin position="62"/>
        <end position="71"/>
    </location>
</feature>
<keyword evidence="1" id="KW-0175">Coiled coil</keyword>
<dbReference type="AlphaFoldDB" id="A0A1E1WLN9"/>
<evidence type="ECO:0000256" key="2">
    <source>
        <dbReference type="SAM" id="MobiDB-lite"/>
    </source>
</evidence>
<evidence type="ECO:0000259" key="3">
    <source>
        <dbReference type="PROSITE" id="PS00028"/>
    </source>
</evidence>
<proteinExistence type="predicted"/>
<dbReference type="PROSITE" id="PS00028">
    <property type="entry name" value="ZINC_FINGER_C2H2_1"/>
    <property type="match status" value="1"/>
</dbReference>
<feature type="non-terminal residue" evidence="4">
    <location>
        <position position="1"/>
    </location>
</feature>
<feature type="coiled-coil region" evidence="1">
    <location>
        <begin position="126"/>
        <end position="156"/>
    </location>
</feature>
<accession>A0A1E1WLN9</accession>
<gene>
    <name evidence="4" type="ORF">g.18496</name>
</gene>
<evidence type="ECO:0000313" key="4">
    <source>
        <dbReference type="EMBL" id="JAT87771.1"/>
    </source>
</evidence>
<name>A0A1E1WLN9_PECGO</name>
<organism evidence="4">
    <name type="scientific">Pectinophora gossypiella</name>
    <name type="common">Cotton pink bollworm</name>
    <name type="synonym">Depressaria gossypiella</name>
    <dbReference type="NCBI Taxonomy" id="13191"/>
    <lineage>
        <taxon>Eukaryota</taxon>
        <taxon>Metazoa</taxon>
        <taxon>Ecdysozoa</taxon>
        <taxon>Arthropoda</taxon>
        <taxon>Hexapoda</taxon>
        <taxon>Insecta</taxon>
        <taxon>Pterygota</taxon>
        <taxon>Neoptera</taxon>
        <taxon>Endopterygota</taxon>
        <taxon>Lepidoptera</taxon>
        <taxon>Glossata</taxon>
        <taxon>Ditrysia</taxon>
        <taxon>Gelechioidea</taxon>
        <taxon>Gelechiidae</taxon>
        <taxon>Apatetrinae</taxon>
        <taxon>Pectinophora</taxon>
    </lineage>
</organism>
<dbReference type="EMBL" id="GDQN01003283">
    <property type="protein sequence ID" value="JAT87771.1"/>
    <property type="molecule type" value="Transcribed_RNA"/>
</dbReference>
<sequence length="194" mass="23349">EEYPDNPLHHQSYVDNRYVKLVDDGKEFDEFFQQDDMADSLDEIQHMDDQIEATFSQYSPEDNFKETRNDNDDQYFEPDNPITDNFNTDLENDILSPTNDAISREITEIQEETRKKDKKKSKKGKKKEFEKITLTLEQQKTELERRRKEKKYMEAEFKCYNCALGFLFKDTYQTHMMRHEESNGEYRCVTCTLR</sequence>
<dbReference type="OrthoDB" id="6077919at2759"/>
<feature type="non-terminal residue" evidence="4">
    <location>
        <position position="194"/>
    </location>
</feature>
<dbReference type="InterPro" id="IPR013087">
    <property type="entry name" value="Znf_C2H2_type"/>
</dbReference>
<feature type="region of interest" description="Disordered" evidence="2">
    <location>
        <begin position="56"/>
        <end position="77"/>
    </location>
</feature>
<evidence type="ECO:0000256" key="1">
    <source>
        <dbReference type="SAM" id="Coils"/>
    </source>
</evidence>
<reference evidence="4" key="1">
    <citation type="submission" date="2015-09" db="EMBL/GenBank/DDBJ databases">
        <title>De novo assembly of Pectinophora gossypiella (Pink Bollworm) gut transcriptome.</title>
        <authorList>
            <person name="Tassone E.E."/>
        </authorList>
    </citation>
    <scope>NUCLEOTIDE SEQUENCE</scope>
</reference>
<feature type="domain" description="C2H2-type" evidence="3">
    <location>
        <begin position="159"/>
        <end position="179"/>
    </location>
</feature>
<protein>
    <recommendedName>
        <fullName evidence="3">C2H2-type domain-containing protein</fullName>
    </recommendedName>
</protein>